<evidence type="ECO:0000313" key="8">
    <source>
        <dbReference type="EMBL" id="CAD5205426.1"/>
    </source>
</evidence>
<reference evidence="8" key="1">
    <citation type="submission" date="2020-09" db="EMBL/GenBank/DDBJ databases">
        <authorList>
            <person name="Kikuchi T."/>
        </authorList>
    </citation>
    <scope>NUCLEOTIDE SEQUENCE</scope>
    <source>
        <strain evidence="8">SH1</strain>
    </source>
</reference>
<dbReference type="Pfam" id="PF01545">
    <property type="entry name" value="Cation_efflux"/>
    <property type="match status" value="1"/>
</dbReference>
<name>A0A811JQ79_9BILA</name>
<dbReference type="OrthoDB" id="78296at2759"/>
<accession>A0A811JQ79</accession>
<protein>
    <recommendedName>
        <fullName evidence="10">ZT_dimer domain-containing protein</fullName>
    </recommendedName>
</protein>
<proteinExistence type="predicted"/>
<evidence type="ECO:0000256" key="4">
    <source>
        <dbReference type="ARBA" id="ARBA00022989"/>
    </source>
</evidence>
<evidence type="ECO:0000259" key="6">
    <source>
        <dbReference type="Pfam" id="PF01545"/>
    </source>
</evidence>
<comment type="subcellular location">
    <subcellularLocation>
        <location evidence="1">Membrane</location>
        <topology evidence="1">Multi-pass membrane protein</topology>
    </subcellularLocation>
</comment>
<feature type="domain" description="Cation efflux protein transmembrane" evidence="6">
    <location>
        <begin position="3"/>
        <end position="77"/>
    </location>
</feature>
<dbReference type="InterPro" id="IPR036837">
    <property type="entry name" value="Cation_efflux_CTD_sf"/>
</dbReference>
<dbReference type="Proteomes" id="UP000614601">
    <property type="component" value="Unassembled WGS sequence"/>
</dbReference>
<dbReference type="Gene3D" id="1.20.1510.10">
    <property type="entry name" value="Cation efflux protein transmembrane domain"/>
    <property type="match status" value="1"/>
</dbReference>
<dbReference type="Proteomes" id="UP000783686">
    <property type="component" value="Unassembled WGS sequence"/>
</dbReference>
<dbReference type="PANTHER" id="PTHR43840:SF17">
    <property type="entry name" value="CATION EFFLUX PROTEIN CYTOPLASMIC DOMAIN-CONTAINING PROTEIN"/>
    <property type="match status" value="1"/>
</dbReference>
<dbReference type="SUPFAM" id="SSF161111">
    <property type="entry name" value="Cation efflux protein transmembrane domain-like"/>
    <property type="match status" value="1"/>
</dbReference>
<dbReference type="Pfam" id="PF16916">
    <property type="entry name" value="ZT_dimer"/>
    <property type="match status" value="1"/>
</dbReference>
<dbReference type="InterPro" id="IPR027470">
    <property type="entry name" value="Cation_efflux_CTD"/>
</dbReference>
<dbReference type="SUPFAM" id="SSF160240">
    <property type="entry name" value="Cation efflux protein cytoplasmic domain-like"/>
    <property type="match status" value="1"/>
</dbReference>
<dbReference type="InterPro" id="IPR050291">
    <property type="entry name" value="CDF_Transporter"/>
</dbReference>
<evidence type="ECO:0000313" key="9">
    <source>
        <dbReference type="Proteomes" id="UP000614601"/>
    </source>
</evidence>
<comment type="caution">
    <text evidence="8">The sequence shown here is derived from an EMBL/GenBank/DDBJ whole genome shotgun (WGS) entry which is preliminary data.</text>
</comment>
<keyword evidence="9" id="KW-1185">Reference proteome</keyword>
<evidence type="ECO:0000256" key="3">
    <source>
        <dbReference type="ARBA" id="ARBA00022692"/>
    </source>
</evidence>
<evidence type="ECO:0000256" key="1">
    <source>
        <dbReference type="ARBA" id="ARBA00004141"/>
    </source>
</evidence>
<dbReference type="PANTHER" id="PTHR43840">
    <property type="entry name" value="MITOCHONDRIAL METAL TRANSPORTER 1-RELATED"/>
    <property type="match status" value="1"/>
</dbReference>
<evidence type="ECO:0000259" key="7">
    <source>
        <dbReference type="Pfam" id="PF16916"/>
    </source>
</evidence>
<keyword evidence="5" id="KW-0472">Membrane</keyword>
<sequence length="172" mass="19230">MGTAIIVKSVVMFVCYSHGTTNSKVLALDQRNDIITIIAAVAGAVLGDYVWPYADPIGAILVCTFIAISWFTNASEHIPLVVGRRAEEEHMSRILAISVSHDPRIKCLDHIMCYHVGEKAFVELHVVLDETLPLKETHDICEDLQKKLNMLEFVERTFIHVDYFCDGSQDGV</sequence>
<keyword evidence="4" id="KW-1133">Transmembrane helix</keyword>
<dbReference type="EMBL" id="CAJFCW020000001">
    <property type="protein sequence ID" value="CAG9077331.1"/>
    <property type="molecule type" value="Genomic_DNA"/>
</dbReference>
<gene>
    <name evidence="8" type="ORF">BOKJ2_LOCUS110</name>
</gene>
<keyword evidence="2" id="KW-0813">Transport</keyword>
<dbReference type="InterPro" id="IPR058533">
    <property type="entry name" value="Cation_efflux_TM"/>
</dbReference>
<evidence type="ECO:0000256" key="2">
    <source>
        <dbReference type="ARBA" id="ARBA00022448"/>
    </source>
</evidence>
<dbReference type="InterPro" id="IPR027469">
    <property type="entry name" value="Cation_efflux_TMD_sf"/>
</dbReference>
<organism evidence="8 9">
    <name type="scientific">Bursaphelenchus okinawaensis</name>
    <dbReference type="NCBI Taxonomy" id="465554"/>
    <lineage>
        <taxon>Eukaryota</taxon>
        <taxon>Metazoa</taxon>
        <taxon>Ecdysozoa</taxon>
        <taxon>Nematoda</taxon>
        <taxon>Chromadorea</taxon>
        <taxon>Rhabditida</taxon>
        <taxon>Tylenchina</taxon>
        <taxon>Tylenchomorpha</taxon>
        <taxon>Aphelenchoidea</taxon>
        <taxon>Aphelenchoididae</taxon>
        <taxon>Bursaphelenchus</taxon>
    </lineage>
</organism>
<dbReference type="AlphaFoldDB" id="A0A811JQ79"/>
<dbReference type="Gene3D" id="3.30.70.1350">
    <property type="entry name" value="Cation efflux protein, cytoplasmic domain"/>
    <property type="match status" value="1"/>
</dbReference>
<feature type="domain" description="Cation efflux protein cytoplasmic" evidence="7">
    <location>
        <begin position="87"/>
        <end position="162"/>
    </location>
</feature>
<evidence type="ECO:0000256" key="5">
    <source>
        <dbReference type="ARBA" id="ARBA00023136"/>
    </source>
</evidence>
<dbReference type="GO" id="GO:0016020">
    <property type="term" value="C:membrane"/>
    <property type="evidence" value="ECO:0007669"/>
    <property type="project" value="UniProtKB-SubCell"/>
</dbReference>
<keyword evidence="3" id="KW-0812">Transmembrane</keyword>
<evidence type="ECO:0008006" key="10">
    <source>
        <dbReference type="Google" id="ProtNLM"/>
    </source>
</evidence>
<dbReference type="EMBL" id="CAJFDH010000001">
    <property type="protein sequence ID" value="CAD5205426.1"/>
    <property type="molecule type" value="Genomic_DNA"/>
</dbReference>
<dbReference type="GO" id="GO:0008324">
    <property type="term" value="F:monoatomic cation transmembrane transporter activity"/>
    <property type="evidence" value="ECO:0007669"/>
    <property type="project" value="InterPro"/>
</dbReference>